<sequence>MALILEIMDRSGKERTYYLKLFSGDTPIQINKSFAAEILARYSCKRYEPELDTSDYATTYKIAIFRIEGENIYLSYEGLTKEGEPTYTIRFSEAGEEMNLEEDVYNYILGSFRLELAHPKDVRYNTPKSRVFLVRPQKRAAKDPPRS</sequence>
<reference evidence="1" key="1">
    <citation type="journal article" date="2020" name="mSystems">
        <title>Genome- and Community-Level Interaction Insights into Carbon Utilization and Element Cycling Functions of Hydrothermarchaeota in Hydrothermal Sediment.</title>
        <authorList>
            <person name="Zhou Z."/>
            <person name="Liu Y."/>
            <person name="Xu W."/>
            <person name="Pan J."/>
            <person name="Luo Z.H."/>
            <person name="Li M."/>
        </authorList>
    </citation>
    <scope>NUCLEOTIDE SEQUENCE [LARGE SCALE GENOMIC DNA]</scope>
    <source>
        <strain evidence="1">SpSt-468</strain>
    </source>
</reference>
<dbReference type="AlphaFoldDB" id="A0A7C3J3T5"/>
<accession>A0A7C3J3T5</accession>
<gene>
    <name evidence="1" type="ORF">ENS19_04555</name>
</gene>
<name>A0A7C3J3T5_9CREN</name>
<comment type="caution">
    <text evidence="1">The sequence shown here is derived from an EMBL/GenBank/DDBJ whole genome shotgun (WGS) entry which is preliminary data.</text>
</comment>
<dbReference type="EMBL" id="DSTX01000007">
    <property type="protein sequence ID" value="HFK20536.1"/>
    <property type="molecule type" value="Genomic_DNA"/>
</dbReference>
<protein>
    <submittedName>
        <fullName evidence="1">Uncharacterized protein</fullName>
    </submittedName>
</protein>
<proteinExistence type="predicted"/>
<organism evidence="1">
    <name type="scientific">Candidatus Methanomethylicus mesodigestus</name>
    <dbReference type="NCBI Taxonomy" id="1867258"/>
    <lineage>
        <taxon>Archaea</taxon>
        <taxon>Thermoproteota</taxon>
        <taxon>Methanosuratincolia</taxon>
        <taxon>Candidatus Methanomethylicales</taxon>
        <taxon>Candidatus Methanomethylicaceae</taxon>
        <taxon>Candidatus Methanomethylicus</taxon>
    </lineage>
</organism>
<evidence type="ECO:0000313" key="1">
    <source>
        <dbReference type="EMBL" id="HFK20536.1"/>
    </source>
</evidence>